<reference evidence="12 13" key="1">
    <citation type="submission" date="2015-01" db="EMBL/GenBank/DDBJ databases">
        <title>Comparative genomics of the lactic acid bacteria isolated from the honey bee gut.</title>
        <authorList>
            <person name="Ellegaard K.M."/>
            <person name="Tamarit D."/>
            <person name="Javelind E."/>
            <person name="Olofsson T."/>
            <person name="Andersson S.G."/>
            <person name="Vasquez A."/>
        </authorList>
    </citation>
    <scope>NUCLEOTIDE SEQUENCE [LARGE SCALE GENOMIC DNA]</scope>
    <source>
        <strain evidence="12 13">Bin4</strain>
    </source>
</reference>
<evidence type="ECO:0000256" key="9">
    <source>
        <dbReference type="ARBA" id="ARBA00023160"/>
    </source>
</evidence>
<comment type="caution">
    <text evidence="12">The sequence shown here is derived from an EMBL/GenBank/DDBJ whole genome shotgun (WGS) entry which is preliminary data.</text>
</comment>
<dbReference type="Gene3D" id="3.90.226.10">
    <property type="entry name" value="2-enoyl-CoA Hydratase, Chain A, domain 1"/>
    <property type="match status" value="1"/>
</dbReference>
<evidence type="ECO:0000256" key="7">
    <source>
        <dbReference type="ARBA" id="ARBA00022840"/>
    </source>
</evidence>
<dbReference type="GO" id="GO:2001295">
    <property type="term" value="P:malonyl-CoA biosynthetic process"/>
    <property type="evidence" value="ECO:0007669"/>
    <property type="project" value="UniProtKB-UniPathway"/>
</dbReference>
<keyword evidence="3" id="KW-0444">Lipid biosynthesis</keyword>
<evidence type="ECO:0000256" key="8">
    <source>
        <dbReference type="ARBA" id="ARBA00023098"/>
    </source>
</evidence>
<evidence type="ECO:0000256" key="2">
    <source>
        <dbReference type="ARBA" id="ARBA00011883"/>
    </source>
</evidence>
<keyword evidence="4 12" id="KW-0808">Transferase</keyword>
<dbReference type="HOGENOM" id="CLU_015486_0_2_9"/>
<dbReference type="PANTHER" id="PTHR42853:SF3">
    <property type="entry name" value="ACETYL-COENZYME A CARBOXYLASE CARBOXYL TRANSFERASE SUBUNIT ALPHA, CHLOROPLASTIC"/>
    <property type="match status" value="1"/>
</dbReference>
<dbReference type="InterPro" id="IPR011763">
    <property type="entry name" value="COA_CT_C"/>
</dbReference>
<dbReference type="GO" id="GO:0009317">
    <property type="term" value="C:acetyl-CoA carboxylase complex"/>
    <property type="evidence" value="ECO:0007669"/>
    <property type="project" value="InterPro"/>
</dbReference>
<proteinExistence type="predicted"/>
<dbReference type="InterPro" id="IPR029045">
    <property type="entry name" value="ClpP/crotonase-like_dom_sf"/>
</dbReference>
<gene>
    <name evidence="12" type="ORF">JG30_15190</name>
</gene>
<keyword evidence="9" id="KW-0275">Fatty acid biosynthesis</keyword>
<dbReference type="AlphaFoldDB" id="A0A0F4LPZ9"/>
<keyword evidence="6" id="KW-0276">Fatty acid metabolism</keyword>
<organism evidence="12 13">
    <name type="scientific">Bombilactobacillus mellifer</name>
    <dbReference type="NCBI Taxonomy" id="1218492"/>
    <lineage>
        <taxon>Bacteria</taxon>
        <taxon>Bacillati</taxon>
        <taxon>Bacillota</taxon>
        <taxon>Bacilli</taxon>
        <taxon>Lactobacillales</taxon>
        <taxon>Lactobacillaceae</taxon>
        <taxon>Bombilactobacillus</taxon>
    </lineage>
</organism>
<accession>A0A0F4LPZ9</accession>
<evidence type="ECO:0000256" key="10">
    <source>
        <dbReference type="ARBA" id="ARBA00049152"/>
    </source>
</evidence>
<keyword evidence="5" id="KW-0547">Nucleotide-binding</keyword>
<evidence type="ECO:0000256" key="3">
    <source>
        <dbReference type="ARBA" id="ARBA00022516"/>
    </source>
</evidence>
<evidence type="ECO:0000256" key="6">
    <source>
        <dbReference type="ARBA" id="ARBA00022832"/>
    </source>
</evidence>
<keyword evidence="8" id="KW-0443">Lipid metabolism</keyword>
<comment type="catalytic activity">
    <reaction evidence="10">
        <text>N(6)-carboxybiotinyl-L-lysyl-[protein] + acetyl-CoA = N(6)-biotinyl-L-lysyl-[protein] + malonyl-CoA</text>
        <dbReference type="Rhea" id="RHEA:54728"/>
        <dbReference type="Rhea" id="RHEA-COMP:10505"/>
        <dbReference type="Rhea" id="RHEA-COMP:10506"/>
        <dbReference type="ChEBI" id="CHEBI:57288"/>
        <dbReference type="ChEBI" id="CHEBI:57384"/>
        <dbReference type="ChEBI" id="CHEBI:83144"/>
        <dbReference type="ChEBI" id="CHEBI:83145"/>
        <dbReference type="EC" id="2.1.3.15"/>
    </reaction>
</comment>
<dbReference type="SUPFAM" id="SSF52096">
    <property type="entry name" value="ClpP/crotonase"/>
    <property type="match status" value="1"/>
</dbReference>
<dbReference type="UniPathway" id="UPA00655">
    <property type="reaction ID" value="UER00711"/>
</dbReference>
<dbReference type="PROSITE" id="PS50989">
    <property type="entry name" value="COA_CT_CTER"/>
    <property type="match status" value="1"/>
</dbReference>
<sequence length="256" mass="28432">MSEEQVKQIMAGARSETKADLRLLIAHLFDDWVECHGDRVSGDDAAIITGWARLSNRAVAVIATNKGQELQERLQTHFGSPTPTGYRKALHMMQTAANLKIPILTLINTPGAYPGADAEKAGQGQTIAQNLSTMLQLPVPILAIIIGEAGSGGALALACADRVWMFAQSMYTVLSPEGFASIMYKDAHQAEKAAQLMHIEPHWLLEHQVVEAVLPESWLKDDLQFFKSKILQQLQEFDQLSLSNLLQQRQQRFRKF</sequence>
<dbReference type="RefSeq" id="WP_046317696.1">
    <property type="nucleotide sequence ID" value="NZ_JBHSZT010000003.1"/>
</dbReference>
<dbReference type="OrthoDB" id="9808023at2"/>
<dbReference type="STRING" id="1218492.JG30_15190"/>
<dbReference type="PRINTS" id="PR01069">
    <property type="entry name" value="ACCCTRFRASEA"/>
</dbReference>
<dbReference type="EC" id="2.1.3.15" evidence="2"/>
<evidence type="ECO:0000313" key="13">
    <source>
        <dbReference type="Proteomes" id="UP000033558"/>
    </source>
</evidence>
<dbReference type="PANTHER" id="PTHR42853">
    <property type="entry name" value="ACETYL-COENZYME A CARBOXYLASE CARBOXYL TRANSFERASE SUBUNIT ALPHA"/>
    <property type="match status" value="1"/>
</dbReference>
<evidence type="ECO:0000256" key="5">
    <source>
        <dbReference type="ARBA" id="ARBA00022741"/>
    </source>
</evidence>
<evidence type="ECO:0000256" key="4">
    <source>
        <dbReference type="ARBA" id="ARBA00022679"/>
    </source>
</evidence>
<comment type="pathway">
    <text evidence="1">Lipid metabolism; malonyl-CoA biosynthesis; malonyl-CoA from acetyl-CoA: step 1/1.</text>
</comment>
<protein>
    <recommendedName>
        <fullName evidence="2">acetyl-CoA carboxytransferase</fullName>
        <ecNumber evidence="2">2.1.3.15</ecNumber>
    </recommendedName>
</protein>
<dbReference type="EMBL" id="JXJQ01000011">
    <property type="protein sequence ID" value="KJY60398.1"/>
    <property type="molecule type" value="Genomic_DNA"/>
</dbReference>
<dbReference type="GO" id="GO:0005524">
    <property type="term" value="F:ATP binding"/>
    <property type="evidence" value="ECO:0007669"/>
    <property type="project" value="UniProtKB-KW"/>
</dbReference>
<dbReference type="GO" id="GO:0006633">
    <property type="term" value="P:fatty acid biosynthetic process"/>
    <property type="evidence" value="ECO:0007669"/>
    <property type="project" value="UniProtKB-KW"/>
</dbReference>
<evidence type="ECO:0000256" key="1">
    <source>
        <dbReference type="ARBA" id="ARBA00004956"/>
    </source>
</evidence>
<feature type="domain" description="CoA carboxyltransferase C-terminal" evidence="11">
    <location>
        <begin position="1"/>
        <end position="236"/>
    </location>
</feature>
<name>A0A0F4LPZ9_9LACO</name>
<keyword evidence="7" id="KW-0067">ATP-binding</keyword>
<dbReference type="Proteomes" id="UP000033558">
    <property type="component" value="Unassembled WGS sequence"/>
</dbReference>
<dbReference type="InterPro" id="IPR001095">
    <property type="entry name" value="Acetyl_CoA_COase_a_su"/>
</dbReference>
<dbReference type="GO" id="GO:0003989">
    <property type="term" value="F:acetyl-CoA carboxylase activity"/>
    <property type="evidence" value="ECO:0007669"/>
    <property type="project" value="InterPro"/>
</dbReference>
<dbReference type="GO" id="GO:0016743">
    <property type="term" value="F:carboxyl- or carbamoyltransferase activity"/>
    <property type="evidence" value="ECO:0007669"/>
    <property type="project" value="InterPro"/>
</dbReference>
<dbReference type="Pfam" id="PF03255">
    <property type="entry name" value="ACCA"/>
    <property type="match status" value="1"/>
</dbReference>
<evidence type="ECO:0000259" key="11">
    <source>
        <dbReference type="PROSITE" id="PS50989"/>
    </source>
</evidence>
<dbReference type="PATRIC" id="fig|1218492.5.peg.1574"/>
<evidence type="ECO:0000313" key="12">
    <source>
        <dbReference type="EMBL" id="KJY60398.1"/>
    </source>
</evidence>
<keyword evidence="13" id="KW-1185">Reference proteome</keyword>